<sequence length="74" mass="8436">MQNDLEILTLQKDNVNHTKVLVPPFLSKQPVSPNLGLNVILALMAGFFMSVFLAFLLEFWQRNKDRIKSLSAHP</sequence>
<keyword evidence="1" id="KW-0812">Transmembrane</keyword>
<dbReference type="AlphaFoldDB" id="A0A7W0CBL0"/>
<dbReference type="RefSeq" id="WP_181552286.1">
    <property type="nucleotide sequence ID" value="NZ_JACDUS010000011.1"/>
</dbReference>
<dbReference type="EMBL" id="JACDUS010000011">
    <property type="protein sequence ID" value="MBA2882654.1"/>
    <property type="molecule type" value="Genomic_DNA"/>
</dbReference>
<accession>A0A7W0CBL0</accession>
<keyword evidence="1" id="KW-0472">Membrane</keyword>
<comment type="caution">
    <text evidence="2">The sequence shown here is derived from an EMBL/GenBank/DDBJ whole genome shotgun (WGS) entry which is preliminary data.</text>
</comment>
<protein>
    <submittedName>
        <fullName evidence="2">Uncharacterized protein involved in exopolysaccharide biosynthesis</fullName>
    </submittedName>
</protein>
<reference evidence="2 3" key="1">
    <citation type="submission" date="2020-07" db="EMBL/GenBank/DDBJ databases">
        <title>Genomic Encyclopedia of Type Strains, Phase IV (KMG-IV): sequencing the most valuable type-strain genomes for metagenomic binning, comparative biology and taxonomic classification.</title>
        <authorList>
            <person name="Goeker M."/>
        </authorList>
    </citation>
    <scope>NUCLEOTIDE SEQUENCE [LARGE SCALE GENOMIC DNA]</scope>
    <source>
        <strain evidence="2 3">DSM 17721</strain>
    </source>
</reference>
<evidence type="ECO:0000313" key="3">
    <source>
        <dbReference type="Proteomes" id="UP000525298"/>
    </source>
</evidence>
<dbReference type="Proteomes" id="UP000525298">
    <property type="component" value="Unassembled WGS sequence"/>
</dbReference>
<keyword evidence="1" id="KW-1133">Transmembrane helix</keyword>
<name>A0A7W0CBL0_9BACT</name>
<evidence type="ECO:0000313" key="2">
    <source>
        <dbReference type="EMBL" id="MBA2882654.1"/>
    </source>
</evidence>
<gene>
    <name evidence="2" type="ORF">HNR65_003008</name>
</gene>
<feature type="transmembrane region" description="Helical" evidence="1">
    <location>
        <begin position="35"/>
        <end position="60"/>
    </location>
</feature>
<keyword evidence="3" id="KW-1185">Reference proteome</keyword>
<proteinExistence type="predicted"/>
<evidence type="ECO:0000256" key="1">
    <source>
        <dbReference type="SAM" id="Phobius"/>
    </source>
</evidence>
<organism evidence="2 3">
    <name type="scientific">Desulfosalsimonas propionicica</name>
    <dbReference type="NCBI Taxonomy" id="332175"/>
    <lineage>
        <taxon>Bacteria</taxon>
        <taxon>Pseudomonadati</taxon>
        <taxon>Thermodesulfobacteriota</taxon>
        <taxon>Desulfobacteria</taxon>
        <taxon>Desulfobacterales</taxon>
        <taxon>Desulfosalsimonadaceae</taxon>
        <taxon>Desulfosalsimonas</taxon>
    </lineage>
</organism>